<reference evidence="1" key="3">
    <citation type="submission" date="2015-02" db="UniProtKB">
        <authorList>
            <consortium name="EnsemblProtists"/>
        </authorList>
    </citation>
    <scope>IDENTIFICATION</scope>
    <source>
        <strain evidence="1">DAOM BR144</strain>
    </source>
</reference>
<dbReference type="InParanoid" id="K3WA41"/>
<accession>K3WA41</accession>
<organism evidence="1 2">
    <name type="scientific">Globisporangium ultimum (strain ATCC 200006 / CBS 805.95 / DAOM BR144)</name>
    <name type="common">Pythium ultimum</name>
    <dbReference type="NCBI Taxonomy" id="431595"/>
    <lineage>
        <taxon>Eukaryota</taxon>
        <taxon>Sar</taxon>
        <taxon>Stramenopiles</taxon>
        <taxon>Oomycota</taxon>
        <taxon>Peronosporomycetes</taxon>
        <taxon>Pythiales</taxon>
        <taxon>Pythiaceae</taxon>
        <taxon>Globisporangium</taxon>
    </lineage>
</organism>
<evidence type="ECO:0000313" key="1">
    <source>
        <dbReference type="EnsemblProtists" id="PYU1_T001832"/>
    </source>
</evidence>
<protein>
    <submittedName>
        <fullName evidence="1">Uncharacterized protein</fullName>
    </submittedName>
</protein>
<dbReference type="EnsemblProtists" id="PYU1_T001832">
    <property type="protein sequence ID" value="PYU1_T001832"/>
    <property type="gene ID" value="PYU1_G001830"/>
</dbReference>
<dbReference type="HOGENOM" id="CLU_2818103_0_0_1"/>
<dbReference type="AlphaFoldDB" id="K3WA41"/>
<reference evidence="2" key="1">
    <citation type="journal article" date="2010" name="Genome Biol.">
        <title>Genome sequence of the necrotrophic plant pathogen Pythium ultimum reveals original pathogenicity mechanisms and effector repertoire.</title>
        <authorList>
            <person name="Levesque C.A."/>
            <person name="Brouwer H."/>
            <person name="Cano L."/>
            <person name="Hamilton J.P."/>
            <person name="Holt C."/>
            <person name="Huitema E."/>
            <person name="Raffaele S."/>
            <person name="Robideau G.P."/>
            <person name="Thines M."/>
            <person name="Win J."/>
            <person name="Zerillo M.M."/>
            <person name="Beakes G.W."/>
            <person name="Boore J.L."/>
            <person name="Busam D."/>
            <person name="Dumas B."/>
            <person name="Ferriera S."/>
            <person name="Fuerstenberg S.I."/>
            <person name="Gachon C.M."/>
            <person name="Gaulin E."/>
            <person name="Govers F."/>
            <person name="Grenville-Briggs L."/>
            <person name="Horner N."/>
            <person name="Hostetler J."/>
            <person name="Jiang R.H."/>
            <person name="Johnson J."/>
            <person name="Krajaejun T."/>
            <person name="Lin H."/>
            <person name="Meijer H.J."/>
            <person name="Moore B."/>
            <person name="Morris P."/>
            <person name="Phuntmart V."/>
            <person name="Puiu D."/>
            <person name="Shetty J."/>
            <person name="Stajich J.E."/>
            <person name="Tripathy S."/>
            <person name="Wawra S."/>
            <person name="van West P."/>
            <person name="Whitty B.R."/>
            <person name="Coutinho P.M."/>
            <person name="Henrissat B."/>
            <person name="Martin F."/>
            <person name="Thomas P.D."/>
            <person name="Tyler B.M."/>
            <person name="De Vries R.P."/>
            <person name="Kamoun S."/>
            <person name="Yandell M."/>
            <person name="Tisserat N."/>
            <person name="Buell C.R."/>
        </authorList>
    </citation>
    <scope>NUCLEOTIDE SEQUENCE</scope>
    <source>
        <strain evidence="2">DAOM:BR144</strain>
    </source>
</reference>
<proteinExistence type="predicted"/>
<dbReference type="EMBL" id="GL376634">
    <property type="status" value="NOT_ANNOTATED_CDS"/>
    <property type="molecule type" value="Genomic_DNA"/>
</dbReference>
<sequence length="67" mass="7024">MKTTTTATKSSGATEQTISNLLRTVKSGEYSFSGQANMLAAMCGLYAEDIGAIGLPLQPEQTLKLIA</sequence>
<name>K3WA41_GLOUD</name>
<keyword evidence="2" id="KW-1185">Reference proteome</keyword>
<reference evidence="2" key="2">
    <citation type="submission" date="2010-04" db="EMBL/GenBank/DDBJ databases">
        <authorList>
            <person name="Buell R."/>
            <person name="Hamilton J."/>
            <person name="Hostetler J."/>
        </authorList>
    </citation>
    <scope>NUCLEOTIDE SEQUENCE [LARGE SCALE GENOMIC DNA]</scope>
    <source>
        <strain evidence="2">DAOM:BR144</strain>
    </source>
</reference>
<dbReference type="Proteomes" id="UP000019132">
    <property type="component" value="Unassembled WGS sequence"/>
</dbReference>
<dbReference type="VEuPathDB" id="FungiDB:PYU1_G001830"/>
<evidence type="ECO:0000313" key="2">
    <source>
        <dbReference type="Proteomes" id="UP000019132"/>
    </source>
</evidence>